<dbReference type="SUPFAM" id="SSF53756">
    <property type="entry name" value="UDP-Glycosyltransferase/glycogen phosphorylase"/>
    <property type="match status" value="1"/>
</dbReference>
<dbReference type="RefSeq" id="WP_044358501.1">
    <property type="nucleotide sequence ID" value="NZ_JXWY01000002.1"/>
</dbReference>
<name>A0A0D6XU43_9STAP</name>
<evidence type="ECO:0000313" key="4">
    <source>
        <dbReference type="Proteomes" id="UP000032366"/>
    </source>
</evidence>
<dbReference type="CDD" id="cd03820">
    <property type="entry name" value="GT4_AmsD-like"/>
    <property type="match status" value="1"/>
</dbReference>
<dbReference type="PANTHER" id="PTHR12526">
    <property type="entry name" value="GLYCOSYLTRANSFERASE"/>
    <property type="match status" value="1"/>
</dbReference>
<dbReference type="InterPro" id="IPR001296">
    <property type="entry name" value="Glyco_trans_1"/>
</dbReference>
<reference evidence="2 4" key="1">
    <citation type="submission" date="2015-01" db="EMBL/GenBank/DDBJ databases">
        <authorList>
            <person name="Guo J."/>
        </authorList>
    </citation>
    <scope>NUCLEOTIDE SEQUENCE [LARGE SCALE GENOMIC DNA]</scope>
    <source>
        <strain evidence="2 4">DSM 22147</strain>
    </source>
</reference>
<dbReference type="PANTHER" id="PTHR12526:SF627">
    <property type="entry name" value="D-RHAMNOSYLTRANSFERASE WBPZ"/>
    <property type="match status" value="1"/>
</dbReference>
<keyword evidence="3" id="KW-0328">Glycosyltransferase</keyword>
<dbReference type="EMBL" id="UHDT01000001">
    <property type="protein sequence ID" value="SUM58318.1"/>
    <property type="molecule type" value="Genomic_DNA"/>
</dbReference>
<gene>
    <name evidence="3" type="primary">tagE</name>
    <name evidence="3" type="ORF">NCTC13832_02066</name>
    <name evidence="2" type="ORF">TP70_00285</name>
</gene>
<dbReference type="EC" id="2.4.1.52" evidence="3"/>
<evidence type="ECO:0000313" key="5">
    <source>
        <dbReference type="Proteomes" id="UP000254100"/>
    </source>
</evidence>
<evidence type="ECO:0000259" key="1">
    <source>
        <dbReference type="Pfam" id="PF00534"/>
    </source>
</evidence>
<feature type="domain" description="Glycosyl transferase family 1" evidence="1">
    <location>
        <begin position="205"/>
        <end position="351"/>
    </location>
</feature>
<organism evidence="3 5">
    <name type="scientific">Staphylococcus microti</name>
    <dbReference type="NCBI Taxonomy" id="569857"/>
    <lineage>
        <taxon>Bacteria</taxon>
        <taxon>Bacillati</taxon>
        <taxon>Bacillota</taxon>
        <taxon>Bacilli</taxon>
        <taxon>Bacillales</taxon>
        <taxon>Staphylococcaceae</taxon>
        <taxon>Staphylococcus</taxon>
    </lineage>
</organism>
<dbReference type="GO" id="GO:0047265">
    <property type="term" value="F:poly(glycerol-phosphate) alpha-glucosyltransferase activity"/>
    <property type="evidence" value="ECO:0007669"/>
    <property type="project" value="UniProtKB-EC"/>
</dbReference>
<keyword evidence="3" id="KW-0378">Hydrolase</keyword>
<dbReference type="Pfam" id="PF00534">
    <property type="entry name" value="Glycos_transf_1"/>
    <property type="match status" value="1"/>
</dbReference>
<reference evidence="3 5" key="2">
    <citation type="submission" date="2018-06" db="EMBL/GenBank/DDBJ databases">
        <authorList>
            <consortium name="Pathogen Informatics"/>
            <person name="Doyle S."/>
        </authorList>
    </citation>
    <scope>NUCLEOTIDE SEQUENCE [LARGE SCALE GENOMIC DNA]</scope>
    <source>
        <strain evidence="3 5">NCTC13832</strain>
    </source>
</reference>
<dbReference type="Proteomes" id="UP000032366">
    <property type="component" value="Unassembled WGS sequence"/>
</dbReference>
<dbReference type="STRING" id="569857.TP70_00285"/>
<dbReference type="Gene3D" id="3.40.50.2000">
    <property type="entry name" value="Glycogen Phosphorylase B"/>
    <property type="match status" value="2"/>
</dbReference>
<proteinExistence type="predicted"/>
<sequence length="390" mass="44597">MKSITFLMHNIYGMGGTVKTVSNLANELVKEGHTVKIISVFQSKSEPYFELDHRVKVVSLIDYQLKVRNFVSLCANRIRRFTPLLKPKYLTAHEPGLRQYSSYVERKLLRAIQQDTSDVIIGTRASYNILIARYGNAKQWRIGMEHMNFTAHSEAYRKEIVRHYTKLDALTTLTSQDRVQYLQVLPHTPVFIVANMISEKRYNMMKKNQIIAAGRFEYEKGFDLLIEAVHAIQDDLREEGYTVQIFGDGKEKEALTQAINYLHLQDIIFLRPTTQQLSTYIAESKVTCVPSRNEGFGLTILEAMNQGSIAVSFDGNVGPSSLIRHNENGFLVPYGNVEKLGIQLLDVLQNLHGHHLKAIRDAGYETVAAHAPERIYQQFNHMLQTLEHRS</sequence>
<dbReference type="AlphaFoldDB" id="A0A0D6XU43"/>
<keyword evidence="4" id="KW-1185">Reference proteome</keyword>
<dbReference type="OrthoDB" id="9787617at2"/>
<dbReference type="GO" id="GO:0016787">
    <property type="term" value="F:hydrolase activity"/>
    <property type="evidence" value="ECO:0007669"/>
    <property type="project" value="UniProtKB-KW"/>
</dbReference>
<dbReference type="Proteomes" id="UP000254100">
    <property type="component" value="Unassembled WGS sequence"/>
</dbReference>
<dbReference type="EMBL" id="JXWY01000002">
    <property type="protein sequence ID" value="KIX91756.1"/>
    <property type="molecule type" value="Genomic_DNA"/>
</dbReference>
<evidence type="ECO:0000313" key="2">
    <source>
        <dbReference type="EMBL" id="KIX91756.1"/>
    </source>
</evidence>
<accession>A0A0D6XU43</accession>
<evidence type="ECO:0000313" key="3">
    <source>
        <dbReference type="EMBL" id="SUM58318.1"/>
    </source>
</evidence>
<protein>
    <submittedName>
        <fullName evidence="2 3">Glycoside hydrolase</fullName>
        <ecNumber evidence="3">2.4.1.52</ecNumber>
    </submittedName>
</protein>
<keyword evidence="3" id="KW-0808">Transferase</keyword>